<keyword evidence="9" id="KW-1185">Reference proteome</keyword>
<keyword evidence="4 6" id="KW-0378">Hydrolase</keyword>
<dbReference type="GO" id="GO:0004359">
    <property type="term" value="F:glutaminase activity"/>
    <property type="evidence" value="ECO:0007669"/>
    <property type="project" value="UniProtKB-EC"/>
</dbReference>
<comment type="similarity">
    <text evidence="1 6">Belongs to the glutaminase family.</text>
</comment>
<sequence length="432" mass="46555">MRSPIPDYLTQVLDTCAPDSGELAEYIPELAAVDPDRFALSLVTAEGDAYSVGDHQDAFTIQSISKPFVYGLALETLGFEAVLDHVGVEPSGEAFSEISLERNTGRPLNPMINAGALATHALVASTPPADSGVERILKLLSSLAGRELDIDEKVARSELDNGYRNLALANLLRSYDVFTGDPRAVVEGYVRQCAVRVTTADLGMMAATLASGGVQPHTGEQIFSRPVVRQVLSVMATCGMYDAAGDWLTTIGIPAKSGVSGGIIGILPGQLGIAVFSPRLDPHGTSARGVEVCERLSRDMNLHLMDAPMVAHSVLRRRREFGDGDTAVTLLVLQGDLQFTNVETIVRDLIDEPIVTPRLVLDLALVRSVFPAGSRVLLEMVRRLHLDGIEVMFIDPEEHFPDPEVGGGYRPVVLESIGELPMDLQWRRGLPG</sequence>
<dbReference type="Pfam" id="PF04960">
    <property type="entry name" value="Glutaminase"/>
    <property type="match status" value="1"/>
</dbReference>
<dbReference type="PROSITE" id="PS50801">
    <property type="entry name" value="STAS"/>
    <property type="match status" value="1"/>
</dbReference>
<evidence type="ECO:0000313" key="9">
    <source>
        <dbReference type="Proteomes" id="UP001336020"/>
    </source>
</evidence>
<protein>
    <recommendedName>
        <fullName evidence="3 6">Glutaminase</fullName>
        <ecNumber evidence="3 6">3.5.1.2</ecNumber>
    </recommendedName>
</protein>
<evidence type="ECO:0000256" key="1">
    <source>
        <dbReference type="ARBA" id="ARBA00011076"/>
    </source>
</evidence>
<feature type="domain" description="STAS" evidence="7">
    <location>
        <begin position="328"/>
        <end position="405"/>
    </location>
</feature>
<dbReference type="InterPro" id="IPR015868">
    <property type="entry name" value="Glutaminase"/>
</dbReference>
<reference evidence="8 9" key="1">
    <citation type="submission" date="2023-07" db="EMBL/GenBank/DDBJ databases">
        <authorList>
            <person name="Girao M."/>
            <person name="Carvalho M.F."/>
        </authorList>
    </citation>
    <scope>NUCLEOTIDE SEQUENCE [LARGE SCALE GENOMIC DNA]</scope>
    <source>
        <strain evidence="8 9">YIM65754</strain>
    </source>
</reference>
<feature type="binding site" evidence="6">
    <location>
        <position position="189"/>
    </location>
    <ligand>
        <name>substrate</name>
    </ligand>
</feature>
<evidence type="ECO:0000256" key="4">
    <source>
        <dbReference type="ARBA" id="ARBA00022801"/>
    </source>
</evidence>
<gene>
    <name evidence="6" type="primary">glsA</name>
    <name evidence="8" type="ORF">Q7514_22050</name>
</gene>
<evidence type="ECO:0000256" key="3">
    <source>
        <dbReference type="ARBA" id="ARBA00012918"/>
    </source>
</evidence>
<dbReference type="PANTHER" id="PTHR12544:SF29">
    <property type="entry name" value="GLUTAMINASE"/>
    <property type="match status" value="1"/>
</dbReference>
<dbReference type="NCBIfam" id="NF002134">
    <property type="entry name" value="PRK00971.1-4"/>
    <property type="match status" value="1"/>
</dbReference>
<feature type="binding site" evidence="6">
    <location>
        <position position="63"/>
    </location>
    <ligand>
        <name>substrate</name>
    </ligand>
</feature>
<feature type="binding site" evidence="6">
    <location>
        <position position="259"/>
    </location>
    <ligand>
        <name>substrate</name>
    </ligand>
</feature>
<feature type="binding site" evidence="6">
    <location>
        <position position="158"/>
    </location>
    <ligand>
        <name>substrate</name>
    </ligand>
</feature>
<evidence type="ECO:0000313" key="8">
    <source>
        <dbReference type="EMBL" id="MEE2060207.1"/>
    </source>
</evidence>
<dbReference type="Gene3D" id="3.40.710.10">
    <property type="entry name" value="DD-peptidase/beta-lactamase superfamily"/>
    <property type="match status" value="1"/>
</dbReference>
<dbReference type="EMBL" id="JAUTXY010000011">
    <property type="protein sequence ID" value="MEE2060207.1"/>
    <property type="molecule type" value="Genomic_DNA"/>
</dbReference>
<dbReference type="Gene3D" id="3.30.750.24">
    <property type="entry name" value="STAS domain"/>
    <property type="match status" value="1"/>
</dbReference>
<evidence type="ECO:0000256" key="6">
    <source>
        <dbReference type="HAMAP-Rule" id="MF_00313"/>
    </source>
</evidence>
<dbReference type="PANTHER" id="PTHR12544">
    <property type="entry name" value="GLUTAMINASE"/>
    <property type="match status" value="1"/>
</dbReference>
<feature type="binding site" evidence="6">
    <location>
        <position position="113"/>
    </location>
    <ligand>
        <name>substrate</name>
    </ligand>
</feature>
<comment type="subunit">
    <text evidence="2 6">Homotetramer.</text>
</comment>
<dbReference type="NCBIfam" id="TIGR03814">
    <property type="entry name" value="Gln_ase"/>
    <property type="match status" value="1"/>
</dbReference>
<accession>A0ABU7LH25</accession>
<feature type="binding site" evidence="6">
    <location>
        <position position="165"/>
    </location>
    <ligand>
        <name>substrate</name>
    </ligand>
</feature>
<organism evidence="8 9">
    <name type="scientific">Rhodococcus artemisiae</name>
    <dbReference type="NCBI Taxonomy" id="714159"/>
    <lineage>
        <taxon>Bacteria</taxon>
        <taxon>Bacillati</taxon>
        <taxon>Actinomycetota</taxon>
        <taxon>Actinomycetes</taxon>
        <taxon>Mycobacteriales</taxon>
        <taxon>Nocardiaceae</taxon>
        <taxon>Rhodococcus</taxon>
    </lineage>
</organism>
<dbReference type="Proteomes" id="UP001336020">
    <property type="component" value="Unassembled WGS sequence"/>
</dbReference>
<dbReference type="EC" id="3.5.1.2" evidence="3 6"/>
<comment type="caution">
    <text evidence="8">The sequence shown here is derived from an EMBL/GenBank/DDBJ whole genome shotgun (WGS) entry which is preliminary data.</text>
</comment>
<dbReference type="RefSeq" id="WP_330135394.1">
    <property type="nucleotide sequence ID" value="NZ_JAUTXY010000011.1"/>
</dbReference>
<dbReference type="InterPro" id="IPR002645">
    <property type="entry name" value="STAS_dom"/>
</dbReference>
<dbReference type="InterPro" id="IPR036513">
    <property type="entry name" value="STAS_dom_sf"/>
</dbReference>
<name>A0ABU7LH25_9NOCA</name>
<comment type="catalytic activity">
    <reaction evidence="5 6">
        <text>L-glutamine + H2O = L-glutamate + NH4(+)</text>
        <dbReference type="Rhea" id="RHEA:15889"/>
        <dbReference type="ChEBI" id="CHEBI:15377"/>
        <dbReference type="ChEBI" id="CHEBI:28938"/>
        <dbReference type="ChEBI" id="CHEBI:29985"/>
        <dbReference type="ChEBI" id="CHEBI:58359"/>
        <dbReference type="EC" id="3.5.1.2"/>
    </reaction>
</comment>
<proteinExistence type="inferred from homology"/>
<evidence type="ECO:0000256" key="5">
    <source>
        <dbReference type="ARBA" id="ARBA00049534"/>
    </source>
</evidence>
<evidence type="ECO:0000256" key="2">
    <source>
        <dbReference type="ARBA" id="ARBA00011881"/>
    </source>
</evidence>
<evidence type="ECO:0000259" key="7">
    <source>
        <dbReference type="PROSITE" id="PS50801"/>
    </source>
</evidence>
<keyword evidence="6" id="KW-0007">Acetylation</keyword>
<feature type="binding site" evidence="6">
    <location>
        <position position="241"/>
    </location>
    <ligand>
        <name>substrate</name>
    </ligand>
</feature>
<dbReference type="HAMAP" id="MF_00313">
    <property type="entry name" value="Glutaminase"/>
    <property type="match status" value="1"/>
</dbReference>
<dbReference type="SUPFAM" id="SSF56601">
    <property type="entry name" value="beta-lactamase/transpeptidase-like"/>
    <property type="match status" value="1"/>
</dbReference>
<dbReference type="InterPro" id="IPR012338">
    <property type="entry name" value="Beta-lactam/transpept-like"/>
</dbReference>